<dbReference type="PANTHER" id="PTHR45947">
    <property type="entry name" value="SULFOQUINOVOSYL TRANSFERASE SQD2"/>
    <property type="match status" value="1"/>
</dbReference>
<protein>
    <submittedName>
        <fullName evidence="3">Alpha-D-kanosaminyltransferase</fullName>
        <ecNumber evidence="3">2.4.1.301</ecNumber>
    </submittedName>
</protein>
<dbReference type="EC" id="2.4.1.301" evidence="3"/>
<dbReference type="Gene3D" id="3.40.50.2000">
    <property type="entry name" value="Glycogen Phosphorylase B"/>
    <property type="match status" value="2"/>
</dbReference>
<dbReference type="CDD" id="cd03801">
    <property type="entry name" value="GT4_PimA-like"/>
    <property type="match status" value="1"/>
</dbReference>
<proteinExistence type="predicted"/>
<evidence type="ECO:0000313" key="4">
    <source>
        <dbReference type="Proteomes" id="UP000320176"/>
    </source>
</evidence>
<keyword evidence="3" id="KW-0328">Glycosyltransferase</keyword>
<organism evidence="3 4">
    <name type="scientific">Stieleria varia</name>
    <dbReference type="NCBI Taxonomy" id="2528005"/>
    <lineage>
        <taxon>Bacteria</taxon>
        <taxon>Pseudomonadati</taxon>
        <taxon>Planctomycetota</taxon>
        <taxon>Planctomycetia</taxon>
        <taxon>Pirellulales</taxon>
        <taxon>Pirellulaceae</taxon>
        <taxon>Stieleria</taxon>
    </lineage>
</organism>
<gene>
    <name evidence="3" type="primary">kanE_2</name>
    <name evidence="3" type="ORF">Pla52n_46560</name>
</gene>
<dbReference type="SUPFAM" id="SSF53756">
    <property type="entry name" value="UDP-Glycosyltransferase/glycogen phosphorylase"/>
    <property type="match status" value="1"/>
</dbReference>
<dbReference type="Pfam" id="PF13439">
    <property type="entry name" value="Glyco_transf_4"/>
    <property type="match status" value="1"/>
</dbReference>
<feature type="domain" description="Glycosyltransferase subfamily 4-like N-terminal" evidence="2">
    <location>
        <begin position="32"/>
        <end position="192"/>
    </location>
</feature>
<keyword evidence="3" id="KW-0808">Transferase</keyword>
<name>A0A5C6AQM8_9BACT</name>
<dbReference type="PANTHER" id="PTHR45947:SF14">
    <property type="entry name" value="SLL1723 PROTEIN"/>
    <property type="match status" value="1"/>
</dbReference>
<sequence length="391" mass="43184">MSTATLDSASPGATGSELPFVLHTRIVNGVGGGPEKTILNSPRYLRALGYDSACLYLHPSDDPGIHQLSEKAMDAGAEIIAWPDGAPIDFDLVRRLAKLCRERKVSIWHAHDYKTNVLGLQVRRHWPMKLVTTTHGWGVAGFKNQLYSSVGKACLPFYDAVIAVSDDLQRSARRWLVPASRVHLIQNAIDTEAYKRQIPRSDAKSRLGMSPESGLLLVGLGRLSAEKGFDHLIDVVSQVRSQGHRVTLWIGGEGNCREPLEQQIKSLQLQDCVRLLGHVADPKMLLQAADIFVLSSTNEGLPNVVLEAMAMETPVIATRVAGVPKLIRDGQDGLLVDIGNRQQMTDAITQLLLDPLSRDRLANQARQHIVQSYAFDRRMDHVAAVYDRLFQ</sequence>
<comment type="caution">
    <text evidence="3">The sequence shown here is derived from an EMBL/GenBank/DDBJ whole genome shotgun (WGS) entry which is preliminary data.</text>
</comment>
<keyword evidence="4" id="KW-1185">Reference proteome</keyword>
<dbReference type="InterPro" id="IPR050194">
    <property type="entry name" value="Glycosyltransferase_grp1"/>
</dbReference>
<dbReference type="GO" id="GO:0016757">
    <property type="term" value="F:glycosyltransferase activity"/>
    <property type="evidence" value="ECO:0007669"/>
    <property type="project" value="UniProtKB-KW"/>
</dbReference>
<dbReference type="AlphaFoldDB" id="A0A5C6AQM8"/>
<dbReference type="EMBL" id="SJPN01000005">
    <property type="protein sequence ID" value="TWU01282.1"/>
    <property type="molecule type" value="Genomic_DNA"/>
</dbReference>
<accession>A0A5C6AQM8</accession>
<evidence type="ECO:0000259" key="1">
    <source>
        <dbReference type="Pfam" id="PF00534"/>
    </source>
</evidence>
<reference evidence="3 4" key="1">
    <citation type="submission" date="2019-02" db="EMBL/GenBank/DDBJ databases">
        <title>Deep-cultivation of Planctomycetes and their phenomic and genomic characterization uncovers novel biology.</title>
        <authorList>
            <person name="Wiegand S."/>
            <person name="Jogler M."/>
            <person name="Boedeker C."/>
            <person name="Pinto D."/>
            <person name="Vollmers J."/>
            <person name="Rivas-Marin E."/>
            <person name="Kohn T."/>
            <person name="Peeters S.H."/>
            <person name="Heuer A."/>
            <person name="Rast P."/>
            <person name="Oberbeckmann S."/>
            <person name="Bunk B."/>
            <person name="Jeske O."/>
            <person name="Meyerdierks A."/>
            <person name="Storesund J.E."/>
            <person name="Kallscheuer N."/>
            <person name="Luecker S."/>
            <person name="Lage O.M."/>
            <person name="Pohl T."/>
            <person name="Merkel B.J."/>
            <person name="Hornburger P."/>
            <person name="Mueller R.-W."/>
            <person name="Bruemmer F."/>
            <person name="Labrenz M."/>
            <person name="Spormann A.M."/>
            <person name="Op Den Camp H."/>
            <person name="Overmann J."/>
            <person name="Amann R."/>
            <person name="Jetten M.S.M."/>
            <person name="Mascher T."/>
            <person name="Medema M.H."/>
            <person name="Devos D.P."/>
            <person name="Kaster A.-K."/>
            <person name="Ovreas L."/>
            <person name="Rohde M."/>
            <person name="Galperin M.Y."/>
            <person name="Jogler C."/>
        </authorList>
    </citation>
    <scope>NUCLEOTIDE SEQUENCE [LARGE SCALE GENOMIC DNA]</scope>
    <source>
        <strain evidence="3 4">Pla52n</strain>
    </source>
</reference>
<dbReference type="Pfam" id="PF00534">
    <property type="entry name" value="Glycos_transf_1"/>
    <property type="match status" value="1"/>
</dbReference>
<evidence type="ECO:0000313" key="3">
    <source>
        <dbReference type="EMBL" id="TWU01282.1"/>
    </source>
</evidence>
<feature type="domain" description="Glycosyl transferase family 1" evidence="1">
    <location>
        <begin position="214"/>
        <end position="367"/>
    </location>
</feature>
<dbReference type="Proteomes" id="UP000320176">
    <property type="component" value="Unassembled WGS sequence"/>
</dbReference>
<dbReference type="InterPro" id="IPR001296">
    <property type="entry name" value="Glyco_trans_1"/>
</dbReference>
<dbReference type="RefSeq" id="WP_146521729.1">
    <property type="nucleotide sequence ID" value="NZ_CP151726.1"/>
</dbReference>
<dbReference type="InterPro" id="IPR028098">
    <property type="entry name" value="Glyco_trans_4-like_N"/>
</dbReference>
<evidence type="ECO:0000259" key="2">
    <source>
        <dbReference type="Pfam" id="PF13439"/>
    </source>
</evidence>
<dbReference type="OrthoDB" id="232381at2"/>